<evidence type="ECO:0000256" key="6">
    <source>
        <dbReference type="ARBA" id="ARBA00022843"/>
    </source>
</evidence>
<dbReference type="GO" id="GO:0005739">
    <property type="term" value="C:mitochondrion"/>
    <property type="evidence" value="ECO:0007669"/>
    <property type="project" value="UniProtKB-SubCell"/>
</dbReference>
<evidence type="ECO:0000256" key="10">
    <source>
        <dbReference type="ARBA" id="ARBA00032947"/>
    </source>
</evidence>
<keyword evidence="8" id="KW-0496">Mitochondrion</keyword>
<evidence type="ECO:0000256" key="3">
    <source>
        <dbReference type="ARBA" id="ARBA00015508"/>
    </source>
</evidence>
<dbReference type="AlphaFoldDB" id="A0A9Q0RS80"/>
<keyword evidence="5" id="KW-0597">Phosphoprotein</keyword>
<dbReference type="GO" id="GO:0005634">
    <property type="term" value="C:nucleus"/>
    <property type="evidence" value="ECO:0007669"/>
    <property type="project" value="UniProtKB-SubCell"/>
</dbReference>
<evidence type="ECO:0000256" key="7">
    <source>
        <dbReference type="ARBA" id="ARBA00022853"/>
    </source>
</evidence>
<dbReference type="OMA" id="DKRESLC"/>
<organism evidence="15 16">
    <name type="scientific">Blomia tropicalis</name>
    <name type="common">Mite</name>
    <dbReference type="NCBI Taxonomy" id="40697"/>
    <lineage>
        <taxon>Eukaryota</taxon>
        <taxon>Metazoa</taxon>
        <taxon>Ecdysozoa</taxon>
        <taxon>Arthropoda</taxon>
        <taxon>Chelicerata</taxon>
        <taxon>Arachnida</taxon>
        <taxon>Acari</taxon>
        <taxon>Acariformes</taxon>
        <taxon>Sarcoptiformes</taxon>
        <taxon>Astigmata</taxon>
        <taxon>Glycyphagoidea</taxon>
        <taxon>Echimyopodidae</taxon>
        <taxon>Blomia</taxon>
    </lineage>
</organism>
<keyword evidence="6" id="KW-0832">Ubl conjugation</keyword>
<comment type="caution">
    <text evidence="15">The sequence shown here is derived from an EMBL/GenBank/DDBJ whole genome shotgun (WGS) entry which is preliminary data.</text>
</comment>
<dbReference type="InterPro" id="IPR026316">
    <property type="entry name" value="NSL2"/>
</dbReference>
<feature type="domain" description="KANL2-like probable zinc-finger" evidence="14">
    <location>
        <begin position="352"/>
        <end position="405"/>
    </location>
</feature>
<keyword evidence="9" id="KW-0539">Nucleus</keyword>
<accession>A0A9Q0RS80</accession>
<evidence type="ECO:0000256" key="2">
    <source>
        <dbReference type="ARBA" id="ARBA00004173"/>
    </source>
</evidence>
<evidence type="ECO:0000313" key="15">
    <source>
        <dbReference type="EMBL" id="KAJ6224574.1"/>
    </source>
</evidence>
<dbReference type="Proteomes" id="UP001142055">
    <property type="component" value="Chromosome 1"/>
</dbReference>
<dbReference type="GO" id="GO:0044545">
    <property type="term" value="C:NSL complex"/>
    <property type="evidence" value="ECO:0007669"/>
    <property type="project" value="TreeGrafter"/>
</dbReference>
<protein>
    <recommendedName>
        <fullName evidence="3">KAT8 regulatory NSL complex subunit 2</fullName>
    </recommendedName>
    <alternativeName>
        <fullName evidence="11">NSL complex protein NSL2</fullName>
    </alternativeName>
    <alternativeName>
        <fullName evidence="10">Non-specific lethal 2 homolog</fullName>
    </alternativeName>
</protein>
<proteinExistence type="predicted"/>
<dbReference type="Pfam" id="PF13891">
    <property type="entry name" value="zf-C3HC3H_KANSL2"/>
    <property type="match status" value="2"/>
</dbReference>
<keyword evidence="16" id="KW-1185">Reference proteome</keyword>
<evidence type="ECO:0000256" key="4">
    <source>
        <dbReference type="ARBA" id="ARBA00022499"/>
    </source>
</evidence>
<comment type="subcellular location">
    <subcellularLocation>
        <location evidence="2">Mitochondrion</location>
    </subcellularLocation>
    <subcellularLocation>
        <location evidence="1">Nucleus</location>
    </subcellularLocation>
</comment>
<evidence type="ECO:0000313" key="16">
    <source>
        <dbReference type="Proteomes" id="UP001142055"/>
    </source>
</evidence>
<name>A0A9Q0RS80_BLOTA</name>
<sequence>MSKSTATNQMHLSSNSKLQYRLISNNRLILLNRNSLINQILSNRQHPNDNFCQYLHRHCLQPRVEGYNYCISHILFDKNAPFRQCTYININTAKRCPNAARRLDRREAIFCQYHIKKKNIDNRKKDVQTTSDLPNISVGQESIKRKFEELEHYCPSEDHDHRRKNHNWDLPDDKCIVANRSLKKKMNESFSSHNHLQNEEDGNGLMLSDVLNLDLVDSDNESAEGYMDDPLRHAGVYTAEEVSHILRDKMLRLQTLYINLFNYYRHVLKNNMRSYYEAMKVEKSNHSIMDESDLNLNEHTDVKLLKAMKKYHKFSGAEKVINDCASKIRRSLIEESEEPTANNSECIFVTSNGPCNRKCVPLSSYCRNHILYDTQQVLYRPCAGGNPPCLKPTISYVHKNSCIQHVQLKFDSTEIDNILKCSKNEDTEPSASIPWMVNEPELFPIMDDMSLMI</sequence>
<evidence type="ECO:0000256" key="8">
    <source>
        <dbReference type="ARBA" id="ARBA00023128"/>
    </source>
</evidence>
<evidence type="ECO:0000256" key="5">
    <source>
        <dbReference type="ARBA" id="ARBA00022553"/>
    </source>
</evidence>
<keyword evidence="4" id="KW-1017">Isopeptide bond</keyword>
<evidence type="ECO:0000256" key="11">
    <source>
        <dbReference type="ARBA" id="ARBA00033378"/>
    </source>
</evidence>
<keyword evidence="7" id="KW-0156">Chromatin regulator</keyword>
<dbReference type="PANTHER" id="PTHR13453:SF1">
    <property type="entry name" value="KAT8 REGULATORY NSL COMPLEX SUBUNIT 2"/>
    <property type="match status" value="1"/>
</dbReference>
<evidence type="ECO:0000256" key="1">
    <source>
        <dbReference type="ARBA" id="ARBA00004123"/>
    </source>
</evidence>
<evidence type="ECO:0000256" key="9">
    <source>
        <dbReference type="ARBA" id="ARBA00023242"/>
    </source>
</evidence>
<dbReference type="PANTHER" id="PTHR13453">
    <property type="entry name" value="KAT8 REGULATORY NSL COMPLEX SUBUNIT 2"/>
    <property type="match status" value="1"/>
</dbReference>
<comment type="function">
    <text evidence="12">Non-catalytic component of the NSL histone acetyltransferase complex, a multiprotein complex that mediates histone H4 acetylation at 'Lys-5'- and 'Lys-8' (H4K5ac and H4K8ac) at transcription start sites and promotes transcription initiation. Required for NSL complex stability and for transcription of intraciliary transport genes in both ciliated and non-ciliated cells by regulating histone H4 acetylation at 'Lys-5'- and 'Lys-12' (H4K5ac and H4K12ac). This is necessary for cilium assembly in ciliated cells and for organization of the microtubule cytoskeleton in non-ciliated cells. Required within the NSL complex to maintain nuclear architecture stability by promoting KAT8-mediated acetylation of lamin LMNA.</text>
</comment>
<evidence type="ECO:0000256" key="12">
    <source>
        <dbReference type="ARBA" id="ARBA00093359"/>
    </source>
</evidence>
<comment type="subunit">
    <text evidence="13">Component of the NSL complex at least composed of KAT8/MOF, KANSL1, KANSL2, KANSL3, MCRS1, PHF20, OGT1/OGT, WDR5 and HCFC1.</text>
</comment>
<dbReference type="InterPro" id="IPR025927">
    <property type="entry name" value="Znf_KANL2-like"/>
</dbReference>
<dbReference type="GO" id="GO:0006325">
    <property type="term" value="P:chromatin organization"/>
    <property type="evidence" value="ECO:0007669"/>
    <property type="project" value="UniProtKB-KW"/>
</dbReference>
<feature type="domain" description="KANL2-like probable zinc-finger" evidence="14">
    <location>
        <begin position="52"/>
        <end position="114"/>
    </location>
</feature>
<gene>
    <name evidence="15" type="ORF">RDWZM_003119</name>
</gene>
<evidence type="ECO:0000259" key="14">
    <source>
        <dbReference type="Pfam" id="PF13891"/>
    </source>
</evidence>
<reference evidence="15" key="1">
    <citation type="submission" date="2022-12" db="EMBL/GenBank/DDBJ databases">
        <title>Genome assemblies of Blomia tropicalis.</title>
        <authorList>
            <person name="Cui Y."/>
        </authorList>
    </citation>
    <scope>NUCLEOTIDE SEQUENCE</scope>
    <source>
        <tissue evidence="15">Adult mites</tissue>
    </source>
</reference>
<evidence type="ECO:0000256" key="13">
    <source>
        <dbReference type="ARBA" id="ARBA00093543"/>
    </source>
</evidence>
<dbReference type="EMBL" id="JAPWDV010000001">
    <property type="protein sequence ID" value="KAJ6224574.1"/>
    <property type="molecule type" value="Genomic_DNA"/>
</dbReference>